<gene>
    <name evidence="1" type="ORF">Poly30_29000</name>
</gene>
<dbReference type="SUPFAM" id="SSF48371">
    <property type="entry name" value="ARM repeat"/>
    <property type="match status" value="1"/>
</dbReference>
<evidence type="ECO:0000313" key="2">
    <source>
        <dbReference type="Proteomes" id="UP000320390"/>
    </source>
</evidence>
<protein>
    <recommendedName>
        <fullName evidence="3">HEAT repeat protein</fullName>
    </recommendedName>
</protein>
<dbReference type="Gene3D" id="1.25.10.10">
    <property type="entry name" value="Leucine-rich Repeat Variant"/>
    <property type="match status" value="1"/>
</dbReference>
<dbReference type="InterPro" id="IPR016024">
    <property type="entry name" value="ARM-type_fold"/>
</dbReference>
<sequence length="573" mass="62975">MGLVVALALLGGVVFFAWQKSSSVGTDSPKTLTIEELYRQDNRLRPVLAECQFDGVFNADTTDIPAILASKLDAGAQLEPQRRARTDLAAMGDEAAEALRRVFDSAMGDKWRNGVVKNVLGVCALSESDFGIPIAMDGLRHSAPDVRGEALLVLSQHPRKEYYDAIEAVLPGFKLEVHLERAMRGLHACDPERFTRGVEGWIEIAGRRNGFIASVLVDTALPLAARSRDPKIAERFLELEAETDGLMHRHRSYLLAPSAALGNETSIQRLKDQLASDEPQVRFHTFQALEAAGRVDDGYVLVETGVTPSERATALGTLLDTSYDAKRTAEQVADVIALARRSLQDEAPEVREVALRGLVKRGDGEGLAHLMQLLQGDLEERALATRAMRDMLGDQPEAADQARSVLIAQWDNEVTGSQRPEVMISLLTALGAVPGEATGLFLADTAELLGENSVKGTSGFHWAVGQVFNAGPEARTVLRERIKTETQPLRRIDLIQFLWQDFSDESLSILLNILEDETKSGFERLYAADRLLRMGQPERVLPVMKRIHRTSGDQVLRSGLNCLLWAWFGPAVT</sequence>
<evidence type="ECO:0008006" key="3">
    <source>
        <dbReference type="Google" id="ProtNLM"/>
    </source>
</evidence>
<reference evidence="1 2" key="1">
    <citation type="submission" date="2019-02" db="EMBL/GenBank/DDBJ databases">
        <title>Deep-cultivation of Planctomycetes and their phenomic and genomic characterization uncovers novel biology.</title>
        <authorList>
            <person name="Wiegand S."/>
            <person name="Jogler M."/>
            <person name="Boedeker C."/>
            <person name="Pinto D."/>
            <person name="Vollmers J."/>
            <person name="Rivas-Marin E."/>
            <person name="Kohn T."/>
            <person name="Peeters S.H."/>
            <person name="Heuer A."/>
            <person name="Rast P."/>
            <person name="Oberbeckmann S."/>
            <person name="Bunk B."/>
            <person name="Jeske O."/>
            <person name="Meyerdierks A."/>
            <person name="Storesund J.E."/>
            <person name="Kallscheuer N."/>
            <person name="Luecker S."/>
            <person name="Lage O.M."/>
            <person name="Pohl T."/>
            <person name="Merkel B.J."/>
            <person name="Hornburger P."/>
            <person name="Mueller R.-W."/>
            <person name="Bruemmer F."/>
            <person name="Labrenz M."/>
            <person name="Spormann A.M."/>
            <person name="Op den Camp H."/>
            <person name="Overmann J."/>
            <person name="Amann R."/>
            <person name="Jetten M.S.M."/>
            <person name="Mascher T."/>
            <person name="Medema M.H."/>
            <person name="Devos D.P."/>
            <person name="Kaster A.-K."/>
            <person name="Ovreas L."/>
            <person name="Rohde M."/>
            <person name="Galperin M.Y."/>
            <person name="Jogler C."/>
        </authorList>
    </citation>
    <scope>NUCLEOTIDE SEQUENCE [LARGE SCALE GENOMIC DNA]</scope>
    <source>
        <strain evidence="1 2">Poly30</strain>
    </source>
</reference>
<proteinExistence type="predicted"/>
<evidence type="ECO:0000313" key="1">
    <source>
        <dbReference type="EMBL" id="QDV07376.1"/>
    </source>
</evidence>
<organism evidence="1 2">
    <name type="scientific">Saltatorellus ferox</name>
    <dbReference type="NCBI Taxonomy" id="2528018"/>
    <lineage>
        <taxon>Bacteria</taxon>
        <taxon>Pseudomonadati</taxon>
        <taxon>Planctomycetota</taxon>
        <taxon>Planctomycetia</taxon>
        <taxon>Planctomycetia incertae sedis</taxon>
        <taxon>Saltatorellus</taxon>
    </lineage>
</organism>
<accession>A0A518ETF8</accession>
<keyword evidence="2" id="KW-1185">Reference proteome</keyword>
<name>A0A518ETF8_9BACT</name>
<dbReference type="EMBL" id="CP036434">
    <property type="protein sequence ID" value="QDV07376.1"/>
    <property type="molecule type" value="Genomic_DNA"/>
</dbReference>
<dbReference type="InterPro" id="IPR011989">
    <property type="entry name" value="ARM-like"/>
</dbReference>
<dbReference type="Proteomes" id="UP000320390">
    <property type="component" value="Chromosome"/>
</dbReference>
<dbReference type="AlphaFoldDB" id="A0A518ETF8"/>